<dbReference type="Gene3D" id="3.40.50.300">
    <property type="entry name" value="P-loop containing nucleotide triphosphate hydrolases"/>
    <property type="match status" value="1"/>
</dbReference>
<evidence type="ECO:0000313" key="1">
    <source>
        <dbReference type="EMBL" id="KPL55750.1"/>
    </source>
</evidence>
<reference evidence="1 2" key="1">
    <citation type="submission" date="2015-09" db="EMBL/GenBank/DDBJ databases">
        <authorList>
            <person name="Jackson K.R."/>
            <person name="Lunt B.L."/>
            <person name="Fisher J.N.B."/>
            <person name="Gardner A.V."/>
            <person name="Bailey M.E."/>
            <person name="Deus L.M."/>
            <person name="Earl A.S."/>
            <person name="Gibby P.D."/>
            <person name="Hartmann K.A."/>
            <person name="Liu J.E."/>
            <person name="Manci A.M."/>
            <person name="Nielsen D.A."/>
            <person name="Solomon M.B."/>
            <person name="Breakwell D.P."/>
            <person name="Burnett S.H."/>
            <person name="Grose J.H."/>
        </authorList>
    </citation>
    <scope>NUCLEOTIDE SEQUENCE [LARGE SCALE GENOMIC DNA]</scope>
    <source>
        <strain evidence="1 2">16</strain>
    </source>
</reference>
<dbReference type="SUPFAM" id="SSF52540">
    <property type="entry name" value="P-loop containing nucleoside triphosphate hydrolases"/>
    <property type="match status" value="1"/>
</dbReference>
<gene>
    <name evidence="1" type="ORF">ABB55_08490</name>
</gene>
<keyword evidence="2" id="KW-1185">Reference proteome</keyword>
<sequence length="320" mass="34372">MSLIYGDGAAGKSLLALQLAVAVATGSDWPCGLPDVGPAIYLSAEDDRDELHRRLADICRAKGIDLADLDNLHLLPLAGKDAVLGTAIGSTVMKTERLKQIRQYAASVQPRLIVLDTLADLFAGNENDRTQARQFIGFLRGLAIDLQCAVLMLAHPSLDGLRSGTGASGSTGWSNSVRARLFLERVKSEDDSEPDPDLRRLSVKKANYAQAGQDILLRWRAGVFVPDGTGIGGLDKMAAERRAEEVFVTLLRQFGREGRSVSPAPSSSYAPRVFAAHPGAKGCTARHLSGAMDRLLAAGEIRIEEHGPASRRRTRIIPST</sequence>
<dbReference type="InterPro" id="IPR027417">
    <property type="entry name" value="P-loop_NTPase"/>
</dbReference>
<comment type="caution">
    <text evidence="1">The sequence shown here is derived from an EMBL/GenBank/DDBJ whole genome shotgun (WGS) entry which is preliminary data.</text>
</comment>
<dbReference type="Proteomes" id="UP000048984">
    <property type="component" value="Unassembled WGS sequence"/>
</dbReference>
<organism evidence="1 2">
    <name type="scientific">Prosthecodimorpha hirschii</name>
    <dbReference type="NCBI Taxonomy" id="665126"/>
    <lineage>
        <taxon>Bacteria</taxon>
        <taxon>Pseudomonadati</taxon>
        <taxon>Pseudomonadota</taxon>
        <taxon>Alphaproteobacteria</taxon>
        <taxon>Hyphomicrobiales</taxon>
        <taxon>Ancalomicrobiaceae</taxon>
        <taxon>Prosthecodimorpha</taxon>
    </lineage>
</organism>
<dbReference type="EMBL" id="LJYW01000001">
    <property type="protein sequence ID" value="KPL55750.1"/>
    <property type="molecule type" value="Genomic_DNA"/>
</dbReference>
<reference evidence="1 2" key="2">
    <citation type="submission" date="2015-10" db="EMBL/GenBank/DDBJ databases">
        <title>Draft Genome Sequence of Prosthecomicrobium hirschii ATCC 27832.</title>
        <authorList>
            <person name="Daniel J."/>
            <person name="Givan S.A."/>
            <person name="Brun Y.V."/>
            <person name="Brown P.J."/>
        </authorList>
    </citation>
    <scope>NUCLEOTIDE SEQUENCE [LARGE SCALE GENOMIC DNA]</scope>
    <source>
        <strain evidence="1 2">16</strain>
    </source>
</reference>
<accession>A0A0P6WLP8</accession>
<name>A0A0P6WLP8_9HYPH</name>
<dbReference type="AlphaFoldDB" id="A0A0P6WLP8"/>
<dbReference type="Pfam" id="PF13481">
    <property type="entry name" value="AAA_25"/>
    <property type="match status" value="1"/>
</dbReference>
<proteinExistence type="predicted"/>
<evidence type="ECO:0000313" key="2">
    <source>
        <dbReference type="Proteomes" id="UP000048984"/>
    </source>
</evidence>
<protein>
    <submittedName>
        <fullName evidence="1">Uncharacterized protein</fullName>
    </submittedName>
</protein>